<feature type="domain" description="Acyl-CoA dehydrogenase/oxidase N-terminal" evidence="9">
    <location>
        <begin position="23"/>
        <end position="108"/>
    </location>
</feature>
<evidence type="ECO:0000256" key="1">
    <source>
        <dbReference type="ARBA" id="ARBA00001974"/>
    </source>
</evidence>
<evidence type="ECO:0000256" key="3">
    <source>
        <dbReference type="ARBA" id="ARBA00022630"/>
    </source>
</evidence>
<keyword evidence="11" id="KW-1185">Reference proteome</keyword>
<dbReference type="PANTHER" id="PTHR43884">
    <property type="entry name" value="ACYL-COA DEHYDROGENASE"/>
    <property type="match status" value="1"/>
</dbReference>
<comment type="cofactor">
    <cofactor evidence="1">
        <name>FAD</name>
        <dbReference type="ChEBI" id="CHEBI:57692"/>
    </cofactor>
</comment>
<dbReference type="GO" id="GO:0050660">
    <property type="term" value="F:flavin adenine dinucleotide binding"/>
    <property type="evidence" value="ECO:0007669"/>
    <property type="project" value="InterPro"/>
</dbReference>
<feature type="region of interest" description="Disordered" evidence="6">
    <location>
        <begin position="384"/>
        <end position="403"/>
    </location>
</feature>
<dbReference type="Gene3D" id="1.10.540.10">
    <property type="entry name" value="Acyl-CoA dehydrogenase/oxidase, N-terminal domain"/>
    <property type="match status" value="1"/>
</dbReference>
<evidence type="ECO:0000256" key="6">
    <source>
        <dbReference type="SAM" id="MobiDB-lite"/>
    </source>
</evidence>
<dbReference type="InterPro" id="IPR046373">
    <property type="entry name" value="Acyl-CoA_Oxase/DH_mid-dom_sf"/>
</dbReference>
<accession>A0A2N7W9M1</accession>
<comment type="similarity">
    <text evidence="2">Belongs to the acyl-CoA dehydrogenase family.</text>
</comment>
<evidence type="ECO:0000256" key="5">
    <source>
        <dbReference type="ARBA" id="ARBA00023002"/>
    </source>
</evidence>
<keyword evidence="5" id="KW-0560">Oxidoreductase</keyword>
<dbReference type="CDD" id="cd00567">
    <property type="entry name" value="ACAD"/>
    <property type="match status" value="1"/>
</dbReference>
<evidence type="ECO:0000256" key="4">
    <source>
        <dbReference type="ARBA" id="ARBA00022827"/>
    </source>
</evidence>
<dbReference type="Gene3D" id="2.40.110.10">
    <property type="entry name" value="Butyryl-CoA Dehydrogenase, subunit A, domain 2"/>
    <property type="match status" value="1"/>
</dbReference>
<keyword evidence="4" id="KW-0274">FAD</keyword>
<dbReference type="Pfam" id="PF02771">
    <property type="entry name" value="Acyl-CoA_dh_N"/>
    <property type="match status" value="1"/>
</dbReference>
<dbReference type="RefSeq" id="WP_102609194.1">
    <property type="nucleotide sequence ID" value="NZ_CADIKD010000008.1"/>
</dbReference>
<proteinExistence type="inferred from homology"/>
<comment type="caution">
    <text evidence="10">The sequence shown here is derived from an EMBL/GenBank/DDBJ whole genome shotgun (WGS) entry which is preliminary data.</text>
</comment>
<dbReference type="InterPro" id="IPR009100">
    <property type="entry name" value="AcylCoA_DH/oxidase_NM_dom_sf"/>
</dbReference>
<dbReference type="SUPFAM" id="SSF56645">
    <property type="entry name" value="Acyl-CoA dehydrogenase NM domain-like"/>
    <property type="match status" value="1"/>
</dbReference>
<evidence type="ECO:0000256" key="2">
    <source>
        <dbReference type="ARBA" id="ARBA00009347"/>
    </source>
</evidence>
<name>A0A2N7W9M1_9BURK</name>
<dbReference type="InterPro" id="IPR006091">
    <property type="entry name" value="Acyl-CoA_Oxase/DH_mid-dom"/>
</dbReference>
<dbReference type="PANTHER" id="PTHR43884:SF20">
    <property type="entry name" value="ACYL-COA DEHYDROGENASE FADE28"/>
    <property type="match status" value="1"/>
</dbReference>
<feature type="domain" description="Acyl-CoA oxidase/dehydrogenase middle" evidence="8">
    <location>
        <begin position="111"/>
        <end position="205"/>
    </location>
</feature>
<feature type="domain" description="Acyl-CoA dehydrogenase/oxidase C-terminal" evidence="7">
    <location>
        <begin position="218"/>
        <end position="365"/>
    </location>
</feature>
<dbReference type="InterPro" id="IPR037069">
    <property type="entry name" value="AcylCoA_DH/ox_N_sf"/>
</dbReference>
<dbReference type="GO" id="GO:0003995">
    <property type="term" value="F:acyl-CoA dehydrogenase activity"/>
    <property type="evidence" value="ECO:0007669"/>
    <property type="project" value="TreeGrafter"/>
</dbReference>
<dbReference type="Gene3D" id="1.20.140.10">
    <property type="entry name" value="Butyryl-CoA Dehydrogenase, subunit A, domain 3"/>
    <property type="match status" value="1"/>
</dbReference>
<dbReference type="Pfam" id="PF00441">
    <property type="entry name" value="Acyl-CoA_dh_1"/>
    <property type="match status" value="1"/>
</dbReference>
<dbReference type="EMBL" id="PNYB01000005">
    <property type="protein sequence ID" value="PMS26094.1"/>
    <property type="molecule type" value="Genomic_DNA"/>
</dbReference>
<dbReference type="SUPFAM" id="SSF47203">
    <property type="entry name" value="Acyl-CoA dehydrogenase C-terminal domain-like"/>
    <property type="match status" value="1"/>
</dbReference>
<evidence type="ECO:0000313" key="10">
    <source>
        <dbReference type="EMBL" id="PMS26094.1"/>
    </source>
</evidence>
<evidence type="ECO:0000313" key="11">
    <source>
        <dbReference type="Proteomes" id="UP000235347"/>
    </source>
</evidence>
<dbReference type="AlphaFoldDB" id="A0A2N7W9M1"/>
<dbReference type="Pfam" id="PF02770">
    <property type="entry name" value="Acyl-CoA_dh_M"/>
    <property type="match status" value="1"/>
</dbReference>
<reference evidence="10 11" key="1">
    <citation type="submission" date="2018-01" db="EMBL/GenBank/DDBJ databases">
        <title>Whole genome analyses suggest that Burkholderia sensu lato contains two further novel genera in the rhizoxinica-symbiotica group Mycetohabitans gen. nov., and Trinickia gen. nov.: implications for the evolution of diazotrophy and nodulation in the Burkholderiaceae.</title>
        <authorList>
            <person name="Estrada-de los Santos P."/>
            <person name="Palmer M."/>
            <person name="Chavez-Ramirez B."/>
            <person name="Beukes C."/>
            <person name="Steenkamp E.T."/>
            <person name="Hirsch A.M."/>
            <person name="Manyaka P."/>
            <person name="Maluk M."/>
            <person name="Lafos M."/>
            <person name="Crook M."/>
            <person name="Gross E."/>
            <person name="Simon M.F."/>
            <person name="Bueno dos Reis Junior F."/>
            <person name="Poole P.S."/>
            <person name="Venter S.N."/>
            <person name="James E.K."/>
        </authorList>
    </citation>
    <scope>NUCLEOTIDE SEQUENCE [LARGE SCALE GENOMIC DNA]</scope>
    <source>
        <strain evidence="10 11">GP25-8</strain>
    </source>
</reference>
<evidence type="ECO:0000259" key="9">
    <source>
        <dbReference type="Pfam" id="PF02771"/>
    </source>
</evidence>
<evidence type="ECO:0000259" key="7">
    <source>
        <dbReference type="Pfam" id="PF00441"/>
    </source>
</evidence>
<keyword evidence="3" id="KW-0285">Flavoprotein</keyword>
<dbReference type="InterPro" id="IPR009075">
    <property type="entry name" value="AcylCo_DH/oxidase_C"/>
</dbReference>
<organism evidence="10 11">
    <name type="scientific">Trinickia soli</name>
    <dbReference type="NCBI Taxonomy" id="380675"/>
    <lineage>
        <taxon>Bacteria</taxon>
        <taxon>Pseudomonadati</taxon>
        <taxon>Pseudomonadota</taxon>
        <taxon>Betaproteobacteria</taxon>
        <taxon>Burkholderiales</taxon>
        <taxon>Burkholderiaceae</taxon>
        <taxon>Trinickia</taxon>
    </lineage>
</organism>
<dbReference type="InterPro" id="IPR013786">
    <property type="entry name" value="AcylCoA_DH/ox_N"/>
</dbReference>
<protein>
    <submittedName>
        <fullName evidence="10">Acyl-CoA dehydrogenase</fullName>
    </submittedName>
</protein>
<gene>
    <name evidence="10" type="ORF">C0Z19_07555</name>
</gene>
<sequence>MDFAYTERQTKQSHRFREIGLEHARYTDSAGFNWRAWQAVTDAGLWHLTLAEGDPFEFVAAFEALSSTMRSVGFAMAVANQASLIDSVGAIGTSAQQAALLPRLLNGEPGATAISEPGTGTEIRALQTRLVDTDSGYRLDGHKYNISLAPHASLVLVAARYDAEAQPQTALALIDPATAGVARSKPQSTLGVRDLPIGELRFDAVRLSPGQLLGAPRDGLRSLMRIASMNRAYFALMCANVVQPFLTDALIYAAGRKILDVAIDTHQHVQRRLVDVRMRAERSRWLALAALGQLFSAQPEALERCSIAKITAAQDLTQSALDLMAIHGSDGYRSGILSAFVADALAMISAGGTEEMHRKHIFAHMQRYRERATHDAHMPADAIKTAERESLDRPSAAATSAAH</sequence>
<dbReference type="Proteomes" id="UP000235347">
    <property type="component" value="Unassembled WGS sequence"/>
</dbReference>
<dbReference type="InterPro" id="IPR036250">
    <property type="entry name" value="AcylCo_DH-like_C"/>
</dbReference>
<evidence type="ECO:0000259" key="8">
    <source>
        <dbReference type="Pfam" id="PF02770"/>
    </source>
</evidence>